<sequence length="384" mass="43422">MKNLLILILALFVGNSFANAEWLESELKTSGMTIENFTSIFPSEEIENFSSLFSPKIDKTKTLMFFYFGVKDGQQLEDAAIRLSETFPSIMDINEDVLLDFLIFESEGKKLGLSGKEFLEIHESFVQLTWENGNKYNGQVKNENIPHGKGTFTWPTGTKYIGDFKEGILDGKGTYYWPDNRIYIGDFKEGKSDGKGTMTWPNGDEYVGDFKEDKRTGKGTFTWSDGSNYVGDFVDGWRTGKGTHTYSNGDIYVGEQKNSKRHGFGKYTWADGSFSEGIWENGASPEKVEARNKKQFVPYAVCLGGNKEPQIKTLINLFSSNNNPAAVSYMLDVGCNNSWRTPIPGKDLEEFTRNRNFVGVKSKEYMSGIGWIYAMIQVDDWDSY</sequence>
<keyword evidence="1" id="KW-0677">Repeat</keyword>
<dbReference type="InterPro" id="IPR003409">
    <property type="entry name" value="MORN"/>
</dbReference>
<evidence type="ECO:0000313" key="4">
    <source>
        <dbReference type="Proteomes" id="UP000744438"/>
    </source>
</evidence>
<dbReference type="EMBL" id="JADHQC010000001">
    <property type="protein sequence ID" value="MBL6811325.1"/>
    <property type="molecule type" value="Genomic_DNA"/>
</dbReference>
<protein>
    <recommendedName>
        <fullName evidence="5">MORN repeat protein</fullName>
    </recommendedName>
</protein>
<evidence type="ECO:0000256" key="1">
    <source>
        <dbReference type="ARBA" id="ARBA00022737"/>
    </source>
</evidence>
<reference evidence="3" key="1">
    <citation type="submission" date="2020-10" db="EMBL/GenBank/DDBJ databases">
        <title>Microbiome of the Black Sea water column analyzed by genome centric metagenomics.</title>
        <authorList>
            <person name="Cabello-Yeves P.J."/>
            <person name="Callieri C."/>
            <person name="Picazo A."/>
            <person name="Mehrshad M."/>
            <person name="Haro-Moreno J.M."/>
            <person name="Roda-Garcia J."/>
            <person name="Dzembekova N."/>
            <person name="Slabakova V."/>
            <person name="Slabakova N."/>
            <person name="Moncheva S."/>
            <person name="Rodriguez-Valera F."/>
        </authorList>
    </citation>
    <scope>NUCLEOTIDE SEQUENCE</scope>
    <source>
        <strain evidence="3">BS307-5m-G49</strain>
    </source>
</reference>
<keyword evidence="2" id="KW-0732">Signal</keyword>
<dbReference type="AlphaFoldDB" id="A0A937LG87"/>
<evidence type="ECO:0000313" key="3">
    <source>
        <dbReference type="EMBL" id="MBL6811325.1"/>
    </source>
</evidence>
<organism evidence="3 4">
    <name type="scientific">SAR86 cluster bacterium</name>
    <dbReference type="NCBI Taxonomy" id="2030880"/>
    <lineage>
        <taxon>Bacteria</taxon>
        <taxon>Pseudomonadati</taxon>
        <taxon>Pseudomonadota</taxon>
        <taxon>Gammaproteobacteria</taxon>
        <taxon>SAR86 cluster</taxon>
    </lineage>
</organism>
<dbReference type="PANTHER" id="PTHR23084">
    <property type="entry name" value="PHOSPHATIDYLINOSITOL-4-PHOSPHATE 5-KINASE RELATED"/>
    <property type="match status" value="1"/>
</dbReference>
<feature type="signal peptide" evidence="2">
    <location>
        <begin position="1"/>
        <end position="20"/>
    </location>
</feature>
<evidence type="ECO:0000256" key="2">
    <source>
        <dbReference type="SAM" id="SignalP"/>
    </source>
</evidence>
<dbReference type="SUPFAM" id="SSF82185">
    <property type="entry name" value="Histone H3 K4-specific methyltransferase SET7/9 N-terminal domain"/>
    <property type="match status" value="1"/>
</dbReference>
<dbReference type="Gene3D" id="2.20.110.10">
    <property type="entry name" value="Histone H3 K4-specific methyltransferase SET7/9 N-terminal domain"/>
    <property type="match status" value="3"/>
</dbReference>
<dbReference type="SMART" id="SM00698">
    <property type="entry name" value="MORN"/>
    <property type="match status" value="6"/>
</dbReference>
<gene>
    <name evidence="3" type="ORF">ISQ63_00410</name>
</gene>
<dbReference type="Pfam" id="PF02493">
    <property type="entry name" value="MORN"/>
    <property type="match status" value="6"/>
</dbReference>
<comment type="caution">
    <text evidence="3">The sequence shown here is derived from an EMBL/GenBank/DDBJ whole genome shotgun (WGS) entry which is preliminary data.</text>
</comment>
<dbReference type="Proteomes" id="UP000744438">
    <property type="component" value="Unassembled WGS sequence"/>
</dbReference>
<proteinExistence type="predicted"/>
<dbReference type="PANTHER" id="PTHR23084:SF263">
    <property type="entry name" value="MORN REPEAT-CONTAINING PROTEIN 1"/>
    <property type="match status" value="1"/>
</dbReference>
<name>A0A937LG87_9GAMM</name>
<accession>A0A937LG87</accession>
<feature type="chain" id="PRO_5037957672" description="MORN repeat protein" evidence="2">
    <location>
        <begin position="21"/>
        <end position="384"/>
    </location>
</feature>
<evidence type="ECO:0008006" key="5">
    <source>
        <dbReference type="Google" id="ProtNLM"/>
    </source>
</evidence>